<sequence>MDFVTGLPLLPKKKDFIWVVVYRLTKLAHVIPVCIDYSLDKLADLFVSEIVRLYGVLLSIISEIYVTILEKALGTKLSFSTAFHPQDDSQSERGSDVLFWSFKAAGKSTYH</sequence>
<dbReference type="InterPro" id="IPR036397">
    <property type="entry name" value="RNaseH_sf"/>
</dbReference>
<dbReference type="OrthoDB" id="1623338at2759"/>
<dbReference type="EMBL" id="SMMG02000009">
    <property type="protein sequence ID" value="KAA3461585.1"/>
    <property type="molecule type" value="Genomic_DNA"/>
</dbReference>
<dbReference type="GO" id="GO:0003676">
    <property type="term" value="F:nucleic acid binding"/>
    <property type="evidence" value="ECO:0007669"/>
    <property type="project" value="InterPro"/>
</dbReference>
<dbReference type="Gene3D" id="3.30.420.10">
    <property type="entry name" value="Ribonuclease H-like superfamily/Ribonuclease H"/>
    <property type="match status" value="1"/>
</dbReference>
<accession>A0A5B6UZU0</accession>
<dbReference type="InterPro" id="IPR012337">
    <property type="entry name" value="RNaseH-like_sf"/>
</dbReference>
<protein>
    <submittedName>
        <fullName evidence="1">Integrase</fullName>
    </submittedName>
</protein>
<dbReference type="Proteomes" id="UP000325315">
    <property type="component" value="Unassembled WGS sequence"/>
</dbReference>
<dbReference type="SUPFAM" id="SSF53098">
    <property type="entry name" value="Ribonuclease H-like"/>
    <property type="match status" value="1"/>
</dbReference>
<name>A0A5B6UZU0_9ROSI</name>
<reference evidence="2" key="1">
    <citation type="journal article" date="2019" name="Plant Biotechnol. J.">
        <title>Genome sequencing of the Australian wild diploid species Gossypium australe highlights disease resistance and delayed gland morphogenesis.</title>
        <authorList>
            <person name="Cai Y."/>
            <person name="Cai X."/>
            <person name="Wang Q."/>
            <person name="Wang P."/>
            <person name="Zhang Y."/>
            <person name="Cai C."/>
            <person name="Xu Y."/>
            <person name="Wang K."/>
            <person name="Zhou Z."/>
            <person name="Wang C."/>
            <person name="Geng S."/>
            <person name="Li B."/>
            <person name="Dong Q."/>
            <person name="Hou Y."/>
            <person name="Wang H."/>
            <person name="Ai P."/>
            <person name="Liu Z."/>
            <person name="Yi F."/>
            <person name="Sun M."/>
            <person name="An G."/>
            <person name="Cheng J."/>
            <person name="Zhang Y."/>
            <person name="Shi Q."/>
            <person name="Xie Y."/>
            <person name="Shi X."/>
            <person name="Chang Y."/>
            <person name="Huang F."/>
            <person name="Chen Y."/>
            <person name="Hong S."/>
            <person name="Mi L."/>
            <person name="Sun Q."/>
            <person name="Zhang L."/>
            <person name="Zhou B."/>
            <person name="Peng R."/>
            <person name="Zhang X."/>
            <person name="Liu F."/>
        </authorList>
    </citation>
    <scope>NUCLEOTIDE SEQUENCE [LARGE SCALE GENOMIC DNA]</scope>
    <source>
        <strain evidence="2">cv. PA1801</strain>
    </source>
</reference>
<organism evidence="1 2">
    <name type="scientific">Gossypium australe</name>
    <dbReference type="NCBI Taxonomy" id="47621"/>
    <lineage>
        <taxon>Eukaryota</taxon>
        <taxon>Viridiplantae</taxon>
        <taxon>Streptophyta</taxon>
        <taxon>Embryophyta</taxon>
        <taxon>Tracheophyta</taxon>
        <taxon>Spermatophyta</taxon>
        <taxon>Magnoliopsida</taxon>
        <taxon>eudicotyledons</taxon>
        <taxon>Gunneridae</taxon>
        <taxon>Pentapetalae</taxon>
        <taxon>rosids</taxon>
        <taxon>malvids</taxon>
        <taxon>Malvales</taxon>
        <taxon>Malvaceae</taxon>
        <taxon>Malvoideae</taxon>
        <taxon>Gossypium</taxon>
    </lineage>
</organism>
<evidence type="ECO:0000313" key="1">
    <source>
        <dbReference type="EMBL" id="KAA3461585.1"/>
    </source>
</evidence>
<dbReference type="AlphaFoldDB" id="A0A5B6UZU0"/>
<evidence type="ECO:0000313" key="2">
    <source>
        <dbReference type="Proteomes" id="UP000325315"/>
    </source>
</evidence>
<dbReference type="PANTHER" id="PTHR45835">
    <property type="entry name" value="YALI0A06105P"/>
    <property type="match status" value="1"/>
</dbReference>
<comment type="caution">
    <text evidence="1">The sequence shown here is derived from an EMBL/GenBank/DDBJ whole genome shotgun (WGS) entry which is preliminary data.</text>
</comment>
<gene>
    <name evidence="1" type="ORF">EPI10_028144</name>
</gene>
<keyword evidence="2" id="KW-1185">Reference proteome</keyword>
<proteinExistence type="predicted"/>
<dbReference type="PANTHER" id="PTHR45835:SF99">
    <property type="entry name" value="CHROMO DOMAIN-CONTAINING PROTEIN-RELATED"/>
    <property type="match status" value="1"/>
</dbReference>